<comment type="caution">
    <text evidence="3">The sequence shown here is derived from an EMBL/GenBank/DDBJ whole genome shotgun (WGS) entry which is preliminary data.</text>
</comment>
<feature type="region of interest" description="Disordered" evidence="1">
    <location>
        <begin position="74"/>
        <end position="103"/>
    </location>
</feature>
<feature type="chain" id="PRO_5025601772" evidence="2">
    <location>
        <begin position="22"/>
        <end position="144"/>
    </location>
</feature>
<protein>
    <submittedName>
        <fullName evidence="3">Uncharacterized protein</fullName>
    </submittedName>
</protein>
<keyword evidence="2" id="KW-0732">Signal</keyword>
<feature type="signal peptide" evidence="2">
    <location>
        <begin position="1"/>
        <end position="21"/>
    </location>
</feature>
<evidence type="ECO:0000256" key="2">
    <source>
        <dbReference type="SAM" id="SignalP"/>
    </source>
</evidence>
<evidence type="ECO:0000256" key="1">
    <source>
        <dbReference type="SAM" id="MobiDB-lite"/>
    </source>
</evidence>
<gene>
    <name evidence="3" type="ORF">F2P81_019715</name>
</gene>
<dbReference type="EMBL" id="VEVO01000017">
    <property type="protein sequence ID" value="KAF0028628.1"/>
    <property type="molecule type" value="Genomic_DNA"/>
</dbReference>
<dbReference type="AlphaFoldDB" id="A0A6A4S8T1"/>
<evidence type="ECO:0000313" key="3">
    <source>
        <dbReference type="EMBL" id="KAF0028628.1"/>
    </source>
</evidence>
<dbReference type="Proteomes" id="UP000438429">
    <property type="component" value="Unassembled WGS sequence"/>
</dbReference>
<proteinExistence type="predicted"/>
<reference evidence="3 4" key="1">
    <citation type="submission" date="2019-06" db="EMBL/GenBank/DDBJ databases">
        <title>Draft genomes of female and male turbot (Scophthalmus maximus).</title>
        <authorList>
            <person name="Xu H."/>
            <person name="Xu X.-W."/>
            <person name="Shao C."/>
            <person name="Chen S."/>
        </authorList>
    </citation>
    <scope>NUCLEOTIDE SEQUENCE [LARGE SCALE GENOMIC DNA]</scope>
    <source>
        <strain evidence="3">Ysfricsl-2016a</strain>
        <tissue evidence="3">Blood</tissue>
    </source>
</reference>
<name>A0A6A4S8T1_SCOMX</name>
<accession>A0A6A4S8T1</accession>
<evidence type="ECO:0000313" key="4">
    <source>
        <dbReference type="Proteomes" id="UP000438429"/>
    </source>
</evidence>
<sequence>MAPPCRFSSLLVLLLLPAVRSSFPRGGVISSGGSSADCGPGKASTAGCPVCLQDVYISKGSGYFLDPRQEEFRRSSGGVQEDVRTSVRSDNDRHIGPRRGGGQMFVEAPESRRVRQPEESQTLLLEIIQETSTTIVFTKVRERH</sequence>
<feature type="compositionally biased region" description="Basic and acidic residues" evidence="1">
    <location>
        <begin position="81"/>
        <end position="95"/>
    </location>
</feature>
<organism evidence="3 4">
    <name type="scientific">Scophthalmus maximus</name>
    <name type="common">Turbot</name>
    <name type="synonym">Psetta maxima</name>
    <dbReference type="NCBI Taxonomy" id="52904"/>
    <lineage>
        <taxon>Eukaryota</taxon>
        <taxon>Metazoa</taxon>
        <taxon>Chordata</taxon>
        <taxon>Craniata</taxon>
        <taxon>Vertebrata</taxon>
        <taxon>Euteleostomi</taxon>
        <taxon>Actinopterygii</taxon>
        <taxon>Neopterygii</taxon>
        <taxon>Teleostei</taxon>
        <taxon>Neoteleostei</taxon>
        <taxon>Acanthomorphata</taxon>
        <taxon>Carangaria</taxon>
        <taxon>Pleuronectiformes</taxon>
        <taxon>Pleuronectoidei</taxon>
        <taxon>Scophthalmidae</taxon>
        <taxon>Scophthalmus</taxon>
    </lineage>
</organism>